<dbReference type="InterPro" id="IPR043128">
    <property type="entry name" value="Rev_trsase/Diguanyl_cyclase"/>
</dbReference>
<evidence type="ECO:0000256" key="1">
    <source>
        <dbReference type="SAM" id="Phobius"/>
    </source>
</evidence>
<keyword evidence="1" id="KW-0472">Membrane</keyword>
<organism evidence="3 4">
    <name type="scientific">Microbacterium halimionae</name>
    <dbReference type="NCBI Taxonomy" id="1526413"/>
    <lineage>
        <taxon>Bacteria</taxon>
        <taxon>Bacillati</taxon>
        <taxon>Actinomycetota</taxon>
        <taxon>Actinomycetes</taxon>
        <taxon>Micrococcales</taxon>
        <taxon>Microbacteriaceae</taxon>
        <taxon>Microbacterium</taxon>
    </lineage>
</organism>
<name>A0A7W3JPY0_9MICO</name>
<dbReference type="InterPro" id="IPR029787">
    <property type="entry name" value="Nucleotide_cyclase"/>
</dbReference>
<dbReference type="InterPro" id="IPR000160">
    <property type="entry name" value="GGDEF_dom"/>
</dbReference>
<accession>A0A7W3JPY0</accession>
<keyword evidence="1" id="KW-1133">Transmembrane helix</keyword>
<dbReference type="Proteomes" id="UP000526083">
    <property type="component" value="Unassembled WGS sequence"/>
</dbReference>
<dbReference type="RefSeq" id="WP_167046202.1">
    <property type="nucleotide sequence ID" value="NZ_JAAOZB010000001.1"/>
</dbReference>
<feature type="transmembrane region" description="Helical" evidence="1">
    <location>
        <begin position="150"/>
        <end position="175"/>
    </location>
</feature>
<feature type="domain" description="GGDEF" evidence="2">
    <location>
        <begin position="242"/>
        <end position="371"/>
    </location>
</feature>
<gene>
    <name evidence="3" type="ORF">FHX48_001955</name>
</gene>
<protein>
    <submittedName>
        <fullName evidence="3">GGDEF domain-containing protein</fullName>
    </submittedName>
</protein>
<sequence>MTALTSDGGIGSAQLVVVSLCTVLMVGLGFIPRPSRATLAWALAFVLAISSVYLTVGAEAAGAETLRRIGLALLLGAPILIWSGLRSWRGARPYIWAVAPVGAVFAITFSLPLGVAEYALAFRLSFAVVAVFCGLTIVELRRIPERRERMLLPLTVASIGFVVFALIGLMSAFFPASATDPLAVARLVNGLGLLGYMICIVVSLLWLAQGTSAGQIREVAGWARFRATASERLVRARDRDERTWALLMLRVDDIADIRDAAGEIGFARIAARFESLVRQMVPADADIGRRSAGTVVALVPRTVPVTREYVRKLLAELSLPPADGSLQVSASVGWSSVETAGYDFSELERAARIGVDIAAAAGGDRWHRDRI</sequence>
<dbReference type="Gene3D" id="3.30.70.270">
    <property type="match status" value="1"/>
</dbReference>
<feature type="transmembrane region" description="Helical" evidence="1">
    <location>
        <begin position="120"/>
        <end position="138"/>
    </location>
</feature>
<dbReference type="SUPFAM" id="SSF55073">
    <property type="entry name" value="Nucleotide cyclase"/>
    <property type="match status" value="1"/>
</dbReference>
<dbReference type="EMBL" id="JACGWY010000003">
    <property type="protein sequence ID" value="MBA8816862.1"/>
    <property type="molecule type" value="Genomic_DNA"/>
</dbReference>
<dbReference type="PROSITE" id="PS50887">
    <property type="entry name" value="GGDEF"/>
    <property type="match status" value="1"/>
</dbReference>
<reference evidence="3 4" key="1">
    <citation type="submission" date="2020-07" db="EMBL/GenBank/DDBJ databases">
        <title>Sequencing the genomes of 1000 actinobacteria strains.</title>
        <authorList>
            <person name="Klenk H.-P."/>
        </authorList>
    </citation>
    <scope>NUCLEOTIDE SEQUENCE [LARGE SCALE GENOMIC DNA]</scope>
    <source>
        <strain evidence="3 4">DSM 27576</strain>
    </source>
</reference>
<feature type="transmembrane region" description="Helical" evidence="1">
    <location>
        <begin position="187"/>
        <end position="208"/>
    </location>
</feature>
<proteinExistence type="predicted"/>
<feature type="transmembrane region" description="Helical" evidence="1">
    <location>
        <begin position="38"/>
        <end position="56"/>
    </location>
</feature>
<evidence type="ECO:0000313" key="4">
    <source>
        <dbReference type="Proteomes" id="UP000526083"/>
    </source>
</evidence>
<evidence type="ECO:0000313" key="3">
    <source>
        <dbReference type="EMBL" id="MBA8816862.1"/>
    </source>
</evidence>
<dbReference type="AlphaFoldDB" id="A0A7W3JPY0"/>
<evidence type="ECO:0000259" key="2">
    <source>
        <dbReference type="PROSITE" id="PS50887"/>
    </source>
</evidence>
<feature type="transmembrane region" description="Helical" evidence="1">
    <location>
        <begin position="94"/>
        <end position="114"/>
    </location>
</feature>
<comment type="caution">
    <text evidence="3">The sequence shown here is derived from an EMBL/GenBank/DDBJ whole genome shotgun (WGS) entry which is preliminary data.</text>
</comment>
<feature type="transmembrane region" description="Helical" evidence="1">
    <location>
        <begin position="12"/>
        <end position="31"/>
    </location>
</feature>
<feature type="transmembrane region" description="Helical" evidence="1">
    <location>
        <begin position="68"/>
        <end position="85"/>
    </location>
</feature>
<keyword evidence="4" id="KW-1185">Reference proteome</keyword>
<keyword evidence="1" id="KW-0812">Transmembrane</keyword>